<dbReference type="EMBL" id="OX596105">
    <property type="protein sequence ID" value="CAN0098552.1"/>
    <property type="molecule type" value="Genomic_DNA"/>
</dbReference>
<gene>
    <name evidence="1" type="ORF">MRATA1EN22A_LOCUS12010</name>
</gene>
<organism evidence="1 2">
    <name type="scientific">Rangifer tarandus platyrhynchus</name>
    <name type="common">Svalbard reindeer</name>
    <dbReference type="NCBI Taxonomy" id="3082113"/>
    <lineage>
        <taxon>Eukaryota</taxon>
        <taxon>Metazoa</taxon>
        <taxon>Chordata</taxon>
        <taxon>Craniata</taxon>
        <taxon>Vertebrata</taxon>
        <taxon>Euteleostomi</taxon>
        <taxon>Mammalia</taxon>
        <taxon>Eutheria</taxon>
        <taxon>Laurasiatheria</taxon>
        <taxon>Artiodactyla</taxon>
        <taxon>Ruminantia</taxon>
        <taxon>Pecora</taxon>
        <taxon>Cervidae</taxon>
        <taxon>Odocoileinae</taxon>
        <taxon>Rangifer</taxon>
    </lineage>
</organism>
<sequence>MAAACLGPGRDGNHAPGQVHAGAAWRACIRLQTPAPGSRGMHSPLLPNAGAPCGTEFRDCAVSTALISRDPDVGSQALASVLEFSKRAPFTKGEDLREKELGEPLLAFVTSRG</sequence>
<reference evidence="1" key="2">
    <citation type="submission" date="2025-03" db="EMBL/GenBank/DDBJ databases">
        <authorList>
            <consortium name="ELIXIR-Norway"/>
            <consortium name="Elixir Norway"/>
        </authorList>
    </citation>
    <scope>NUCLEOTIDE SEQUENCE</scope>
</reference>
<accession>A0AC59YZ39</accession>
<proteinExistence type="predicted"/>
<reference evidence="1" key="1">
    <citation type="submission" date="2023-05" db="EMBL/GenBank/DDBJ databases">
        <authorList>
            <consortium name="ELIXIR-Norway"/>
        </authorList>
    </citation>
    <scope>NUCLEOTIDE SEQUENCE</scope>
</reference>
<dbReference type="Proteomes" id="UP001162501">
    <property type="component" value="Chromosome 21"/>
</dbReference>
<evidence type="ECO:0000313" key="2">
    <source>
        <dbReference type="Proteomes" id="UP001162501"/>
    </source>
</evidence>
<name>A0AC59YZ39_RANTA</name>
<protein>
    <submittedName>
        <fullName evidence="1">Uncharacterized protein</fullName>
    </submittedName>
</protein>
<evidence type="ECO:0000313" key="1">
    <source>
        <dbReference type="EMBL" id="CAN0098552.1"/>
    </source>
</evidence>